<evidence type="ECO:0000256" key="7">
    <source>
        <dbReference type="ARBA" id="ARBA00023136"/>
    </source>
</evidence>
<comment type="similarity">
    <text evidence="2 8">Belongs to the major facilitator superfamily. Bcr/CmlA family.</text>
</comment>
<evidence type="ECO:0000256" key="9">
    <source>
        <dbReference type="SAM" id="MobiDB-lite"/>
    </source>
</evidence>
<organism evidence="11 12">
    <name type="scientific">Paraburkholderia susongensis</name>
    <dbReference type="NCBI Taxonomy" id="1515439"/>
    <lineage>
        <taxon>Bacteria</taxon>
        <taxon>Pseudomonadati</taxon>
        <taxon>Pseudomonadota</taxon>
        <taxon>Betaproteobacteria</taxon>
        <taxon>Burkholderiales</taxon>
        <taxon>Burkholderiaceae</taxon>
        <taxon>Paraburkholderia</taxon>
    </lineage>
</organism>
<dbReference type="FunFam" id="1.20.1720.10:FF:000005">
    <property type="entry name" value="Bcr/CflA family efflux transporter"/>
    <property type="match status" value="1"/>
</dbReference>
<feature type="transmembrane region" description="Helical" evidence="8">
    <location>
        <begin position="37"/>
        <end position="56"/>
    </location>
</feature>
<keyword evidence="12" id="KW-1185">Reference proteome</keyword>
<dbReference type="PANTHER" id="PTHR23502">
    <property type="entry name" value="MAJOR FACILITATOR SUPERFAMILY"/>
    <property type="match status" value="1"/>
</dbReference>
<dbReference type="CDD" id="cd17320">
    <property type="entry name" value="MFS_MdfA_MDR_like"/>
    <property type="match status" value="1"/>
</dbReference>
<reference evidence="12" key="1">
    <citation type="submission" date="2017-04" db="EMBL/GenBank/DDBJ databases">
        <authorList>
            <person name="Varghese N."/>
            <person name="Submissions S."/>
        </authorList>
    </citation>
    <scope>NUCLEOTIDE SEQUENCE [LARGE SCALE GENOMIC DNA]</scope>
    <source>
        <strain evidence="12">LMG 29540</strain>
    </source>
</reference>
<name>A0A1X7LYD1_9BURK</name>
<keyword evidence="5 8" id="KW-0812">Transmembrane</keyword>
<evidence type="ECO:0000256" key="3">
    <source>
        <dbReference type="ARBA" id="ARBA00022448"/>
    </source>
</evidence>
<feature type="transmembrane region" description="Helical" evidence="8">
    <location>
        <begin position="275"/>
        <end position="294"/>
    </location>
</feature>
<gene>
    <name evidence="11" type="ORF">SAMN06265784_11247</name>
</gene>
<evidence type="ECO:0000313" key="12">
    <source>
        <dbReference type="Proteomes" id="UP000193228"/>
    </source>
</evidence>
<dbReference type="Pfam" id="PF07690">
    <property type="entry name" value="MFS_1"/>
    <property type="match status" value="1"/>
</dbReference>
<dbReference type="AlphaFoldDB" id="A0A1X7LYD1"/>
<feature type="transmembrane region" description="Helical" evidence="8">
    <location>
        <begin position="191"/>
        <end position="210"/>
    </location>
</feature>
<evidence type="ECO:0000256" key="4">
    <source>
        <dbReference type="ARBA" id="ARBA00022475"/>
    </source>
</evidence>
<feature type="transmembrane region" description="Helical" evidence="8">
    <location>
        <begin position="306"/>
        <end position="326"/>
    </location>
</feature>
<dbReference type="NCBIfam" id="TIGR00710">
    <property type="entry name" value="efflux_Bcr_CflA"/>
    <property type="match status" value="1"/>
</dbReference>
<feature type="transmembrane region" description="Helical" evidence="8">
    <location>
        <begin position="368"/>
        <end position="391"/>
    </location>
</feature>
<sequence length="426" mass="44064">MSTNNSPASPPDASWTAPRDEAASPNQTGATHHAPRVLAVLGLLMAFASISTDLYLPAMPEMAISLHASTGAVELTISGYLIGFSLGQLLWGPVSDRRGRRLPIAIGLLLFIAGSAGCALASTASMLVSFRAIQAVGACASVVLARAMVRDLYTGARAAQMMSTLMTVMAIAPLIGPSVGGLIVRVASWRAVFWTLVGVGLVTLALLRTLPETLPPTRRNSEPLWRALATYASLVGHKRLLGYAGAGGCFYGATFAYIAGSPFAYMNYHHVSPELYGVLFGAGIVGIMLVNQLNARLLSRFSGDRLMQAATLVAAIAGLVLALNAWRDWGGVAGLAVPLFVMVSTTGMIVANSIAGALSLFPEIAGSVSALIGAVQYGTGILGSALVASFADGTPSSMGTVIAVMNICAALSALILVRPNPLDQHN</sequence>
<keyword evidence="8" id="KW-0997">Cell inner membrane</keyword>
<evidence type="ECO:0000259" key="10">
    <source>
        <dbReference type="PROSITE" id="PS50850"/>
    </source>
</evidence>
<dbReference type="GO" id="GO:0005886">
    <property type="term" value="C:plasma membrane"/>
    <property type="evidence" value="ECO:0007669"/>
    <property type="project" value="UniProtKB-SubCell"/>
</dbReference>
<feature type="transmembrane region" description="Helical" evidence="8">
    <location>
        <begin position="397"/>
        <end position="417"/>
    </location>
</feature>
<dbReference type="Gene3D" id="1.20.1720.10">
    <property type="entry name" value="Multidrug resistance protein D"/>
    <property type="match status" value="1"/>
</dbReference>
<feature type="transmembrane region" description="Helical" evidence="8">
    <location>
        <begin position="128"/>
        <end position="149"/>
    </location>
</feature>
<dbReference type="InterPro" id="IPR011701">
    <property type="entry name" value="MFS"/>
</dbReference>
<dbReference type="InterPro" id="IPR036259">
    <property type="entry name" value="MFS_trans_sf"/>
</dbReference>
<keyword evidence="6 8" id="KW-1133">Transmembrane helix</keyword>
<evidence type="ECO:0000313" key="11">
    <source>
        <dbReference type="EMBL" id="SMG58918.1"/>
    </source>
</evidence>
<dbReference type="PROSITE" id="PS50850">
    <property type="entry name" value="MFS"/>
    <property type="match status" value="1"/>
</dbReference>
<protein>
    <recommendedName>
        <fullName evidence="8">Bcr/CflA family efflux transporter</fullName>
    </recommendedName>
</protein>
<dbReference type="RefSeq" id="WP_085488781.1">
    <property type="nucleotide sequence ID" value="NZ_FXAT01000012.1"/>
</dbReference>
<feature type="transmembrane region" description="Helical" evidence="8">
    <location>
        <begin position="102"/>
        <end position="122"/>
    </location>
</feature>
<dbReference type="GO" id="GO:0042910">
    <property type="term" value="F:xenobiotic transmembrane transporter activity"/>
    <property type="evidence" value="ECO:0007669"/>
    <property type="project" value="InterPro"/>
</dbReference>
<comment type="subcellular location">
    <subcellularLocation>
        <location evidence="8">Cell inner membrane</location>
        <topology evidence="8">Multi-pass membrane protein</topology>
    </subcellularLocation>
    <subcellularLocation>
        <location evidence="1">Cell membrane</location>
        <topology evidence="1">Multi-pass membrane protein</topology>
    </subcellularLocation>
</comment>
<dbReference type="STRING" id="1515439.SAMN06265784_11247"/>
<keyword evidence="3 8" id="KW-0813">Transport</keyword>
<dbReference type="GO" id="GO:1990961">
    <property type="term" value="P:xenobiotic detoxification by transmembrane export across the plasma membrane"/>
    <property type="evidence" value="ECO:0007669"/>
    <property type="project" value="InterPro"/>
</dbReference>
<feature type="transmembrane region" description="Helical" evidence="8">
    <location>
        <begin position="240"/>
        <end position="260"/>
    </location>
</feature>
<feature type="region of interest" description="Disordered" evidence="9">
    <location>
        <begin position="1"/>
        <end position="30"/>
    </location>
</feature>
<evidence type="ECO:0000256" key="5">
    <source>
        <dbReference type="ARBA" id="ARBA00022692"/>
    </source>
</evidence>
<evidence type="ECO:0000256" key="6">
    <source>
        <dbReference type="ARBA" id="ARBA00022989"/>
    </source>
</evidence>
<dbReference type="InterPro" id="IPR020846">
    <property type="entry name" value="MFS_dom"/>
</dbReference>
<keyword evidence="7 8" id="KW-0472">Membrane</keyword>
<evidence type="ECO:0000256" key="1">
    <source>
        <dbReference type="ARBA" id="ARBA00004651"/>
    </source>
</evidence>
<dbReference type="Proteomes" id="UP000193228">
    <property type="component" value="Unassembled WGS sequence"/>
</dbReference>
<evidence type="ECO:0000256" key="2">
    <source>
        <dbReference type="ARBA" id="ARBA00006236"/>
    </source>
</evidence>
<dbReference type="OrthoDB" id="9814303at2"/>
<feature type="domain" description="Major facilitator superfamily (MFS) profile" evidence="10">
    <location>
        <begin position="37"/>
        <end position="421"/>
    </location>
</feature>
<evidence type="ECO:0000256" key="8">
    <source>
        <dbReference type="RuleBase" id="RU365088"/>
    </source>
</evidence>
<dbReference type="SUPFAM" id="SSF103473">
    <property type="entry name" value="MFS general substrate transporter"/>
    <property type="match status" value="1"/>
</dbReference>
<feature type="transmembrane region" description="Helical" evidence="8">
    <location>
        <begin position="332"/>
        <end position="361"/>
    </location>
</feature>
<feature type="transmembrane region" description="Helical" evidence="8">
    <location>
        <begin position="161"/>
        <end position="185"/>
    </location>
</feature>
<feature type="transmembrane region" description="Helical" evidence="8">
    <location>
        <begin position="68"/>
        <end position="90"/>
    </location>
</feature>
<accession>A0A1X7LYD1</accession>
<proteinExistence type="inferred from homology"/>
<keyword evidence="4" id="KW-1003">Cell membrane</keyword>
<dbReference type="EMBL" id="FXAT01000012">
    <property type="protein sequence ID" value="SMG58918.1"/>
    <property type="molecule type" value="Genomic_DNA"/>
</dbReference>
<dbReference type="PANTHER" id="PTHR23502:SF132">
    <property type="entry name" value="POLYAMINE TRANSPORTER 2-RELATED"/>
    <property type="match status" value="1"/>
</dbReference>
<dbReference type="InterPro" id="IPR004812">
    <property type="entry name" value="Efflux_drug-R_Bcr/CmlA"/>
</dbReference>